<keyword evidence="3" id="KW-0804">Transcription</keyword>
<dbReference type="GO" id="GO:0000976">
    <property type="term" value="F:transcription cis-regulatory region binding"/>
    <property type="evidence" value="ECO:0007669"/>
    <property type="project" value="TreeGrafter"/>
</dbReference>
<dbReference type="PROSITE" id="PS50977">
    <property type="entry name" value="HTH_TETR_2"/>
    <property type="match status" value="1"/>
</dbReference>
<dbReference type="PANTHER" id="PTHR30055:SF220">
    <property type="entry name" value="TETR-FAMILY REGULATORY PROTEIN"/>
    <property type="match status" value="1"/>
</dbReference>
<dbReference type="GO" id="GO:0003700">
    <property type="term" value="F:DNA-binding transcription factor activity"/>
    <property type="evidence" value="ECO:0007669"/>
    <property type="project" value="TreeGrafter"/>
</dbReference>
<evidence type="ECO:0000313" key="6">
    <source>
        <dbReference type="EMBL" id="SDZ16689.1"/>
    </source>
</evidence>
<accession>A0A1H3QVE3</accession>
<dbReference type="Proteomes" id="UP000199632">
    <property type="component" value="Unassembled WGS sequence"/>
</dbReference>
<keyword evidence="2 4" id="KW-0238">DNA-binding</keyword>
<name>A0A1H3QVE3_9ACTN</name>
<proteinExistence type="predicted"/>
<dbReference type="OrthoDB" id="3173376at2"/>
<dbReference type="SUPFAM" id="SSF48498">
    <property type="entry name" value="Tetracyclin repressor-like, C-terminal domain"/>
    <property type="match status" value="1"/>
</dbReference>
<dbReference type="SUPFAM" id="SSF46689">
    <property type="entry name" value="Homeodomain-like"/>
    <property type="match status" value="1"/>
</dbReference>
<dbReference type="InterPro" id="IPR001647">
    <property type="entry name" value="HTH_TetR"/>
</dbReference>
<dbReference type="InterPro" id="IPR050109">
    <property type="entry name" value="HTH-type_TetR-like_transc_reg"/>
</dbReference>
<evidence type="ECO:0000313" key="7">
    <source>
        <dbReference type="Proteomes" id="UP000199632"/>
    </source>
</evidence>
<sequence>MRDTRPYHHGDLRRTLLAAAAEAITESGPAALSLRDLARRAGVSHAAPAHHFGDKAGLLTALAAEGFGLLADELDSTRAAGGGVLDAGVGYVRFAVGHRAHFSVMFQPELLNDTDPELRAAKDRASDALADAVASVQEPQRRGADTRIAGLSAWSIVHGFATLWVSGALPEDLGTDPEAAARQVIRPLFAPG</sequence>
<evidence type="ECO:0000256" key="2">
    <source>
        <dbReference type="ARBA" id="ARBA00023125"/>
    </source>
</evidence>
<dbReference type="InterPro" id="IPR025996">
    <property type="entry name" value="MT1864/Rv1816-like_C"/>
</dbReference>
<dbReference type="PANTHER" id="PTHR30055">
    <property type="entry name" value="HTH-TYPE TRANSCRIPTIONAL REGULATOR RUTR"/>
    <property type="match status" value="1"/>
</dbReference>
<dbReference type="Pfam" id="PF13305">
    <property type="entry name" value="TetR_C_33"/>
    <property type="match status" value="1"/>
</dbReference>
<evidence type="ECO:0000259" key="5">
    <source>
        <dbReference type="PROSITE" id="PS50977"/>
    </source>
</evidence>
<feature type="domain" description="HTH tetR-type" evidence="5">
    <location>
        <begin position="10"/>
        <end position="70"/>
    </location>
</feature>
<dbReference type="RefSeq" id="WP_090792236.1">
    <property type="nucleotide sequence ID" value="NZ_BOND01000009.1"/>
</dbReference>
<organism evidence="6 7">
    <name type="scientific">Asanoa ishikariensis</name>
    <dbReference type="NCBI Taxonomy" id="137265"/>
    <lineage>
        <taxon>Bacteria</taxon>
        <taxon>Bacillati</taxon>
        <taxon>Actinomycetota</taxon>
        <taxon>Actinomycetes</taxon>
        <taxon>Micromonosporales</taxon>
        <taxon>Micromonosporaceae</taxon>
        <taxon>Asanoa</taxon>
    </lineage>
</organism>
<dbReference type="InterPro" id="IPR009057">
    <property type="entry name" value="Homeodomain-like_sf"/>
</dbReference>
<dbReference type="InterPro" id="IPR036271">
    <property type="entry name" value="Tet_transcr_reg_TetR-rel_C_sf"/>
</dbReference>
<gene>
    <name evidence="6" type="ORF">SAMN05421684_3173</name>
</gene>
<keyword evidence="1" id="KW-0805">Transcription regulation</keyword>
<evidence type="ECO:0000256" key="3">
    <source>
        <dbReference type="ARBA" id="ARBA00023163"/>
    </source>
</evidence>
<feature type="DNA-binding region" description="H-T-H motif" evidence="4">
    <location>
        <begin position="33"/>
        <end position="52"/>
    </location>
</feature>
<dbReference type="Pfam" id="PF00440">
    <property type="entry name" value="TetR_N"/>
    <property type="match status" value="1"/>
</dbReference>
<dbReference type="EMBL" id="FNQB01000002">
    <property type="protein sequence ID" value="SDZ16689.1"/>
    <property type="molecule type" value="Genomic_DNA"/>
</dbReference>
<keyword evidence="7" id="KW-1185">Reference proteome</keyword>
<dbReference type="PRINTS" id="PR00455">
    <property type="entry name" value="HTHTETR"/>
</dbReference>
<dbReference type="AlphaFoldDB" id="A0A1H3QVE3"/>
<dbReference type="Gene3D" id="1.10.357.10">
    <property type="entry name" value="Tetracycline Repressor, domain 2"/>
    <property type="match status" value="1"/>
</dbReference>
<evidence type="ECO:0000256" key="1">
    <source>
        <dbReference type="ARBA" id="ARBA00023015"/>
    </source>
</evidence>
<evidence type="ECO:0000256" key="4">
    <source>
        <dbReference type="PROSITE-ProRule" id="PRU00335"/>
    </source>
</evidence>
<protein>
    <submittedName>
        <fullName evidence="6">Transcriptional regulator, TetR family</fullName>
    </submittedName>
</protein>
<reference evidence="7" key="1">
    <citation type="submission" date="2016-10" db="EMBL/GenBank/DDBJ databases">
        <authorList>
            <person name="Varghese N."/>
            <person name="Submissions S."/>
        </authorList>
    </citation>
    <scope>NUCLEOTIDE SEQUENCE [LARGE SCALE GENOMIC DNA]</scope>
    <source>
        <strain evidence="7">DSM 44718</strain>
    </source>
</reference>